<reference evidence="8 9" key="1">
    <citation type="submission" date="2018-06" db="EMBL/GenBank/DDBJ databases">
        <authorList>
            <consortium name="Pathogen Informatics"/>
            <person name="Doyle S."/>
        </authorList>
    </citation>
    <scope>NUCLEOTIDE SEQUENCE [LARGE SCALE GENOMIC DNA]</scope>
    <source>
        <strain evidence="8 9">NCTC13350</strain>
    </source>
</reference>
<keyword evidence="5" id="KW-1278">Translocase</keyword>
<gene>
    <name evidence="8" type="primary">hmuV_2</name>
    <name evidence="8" type="ORF">NCTC13350_02124</name>
</gene>
<evidence type="ECO:0000256" key="4">
    <source>
        <dbReference type="ARBA" id="ARBA00022840"/>
    </source>
</evidence>
<dbReference type="InterPro" id="IPR027417">
    <property type="entry name" value="P-loop_NTPase"/>
</dbReference>
<dbReference type="CDD" id="cd03214">
    <property type="entry name" value="ABC_Iron-Siderophores_B12_Hemin"/>
    <property type="match status" value="1"/>
</dbReference>
<evidence type="ECO:0000256" key="3">
    <source>
        <dbReference type="ARBA" id="ARBA00022741"/>
    </source>
</evidence>
<keyword evidence="8" id="KW-0378">Hydrolase</keyword>
<evidence type="ECO:0000256" key="6">
    <source>
        <dbReference type="ARBA" id="ARBA00037066"/>
    </source>
</evidence>
<dbReference type="PANTHER" id="PTHR42794">
    <property type="entry name" value="HEMIN IMPORT ATP-BINDING PROTEIN HMUV"/>
    <property type="match status" value="1"/>
</dbReference>
<dbReference type="GO" id="GO:0005524">
    <property type="term" value="F:ATP binding"/>
    <property type="evidence" value="ECO:0007669"/>
    <property type="project" value="UniProtKB-KW"/>
</dbReference>
<evidence type="ECO:0000256" key="2">
    <source>
        <dbReference type="ARBA" id="ARBA00022448"/>
    </source>
</evidence>
<dbReference type="SMART" id="SM00382">
    <property type="entry name" value="AAA"/>
    <property type="match status" value="1"/>
</dbReference>
<evidence type="ECO:0000256" key="5">
    <source>
        <dbReference type="ARBA" id="ARBA00022967"/>
    </source>
</evidence>
<dbReference type="InterPro" id="IPR017871">
    <property type="entry name" value="ABC_transporter-like_CS"/>
</dbReference>
<comment type="similarity">
    <text evidence="1">Belongs to the ABC transporter superfamily.</text>
</comment>
<keyword evidence="3" id="KW-0547">Nucleotide-binding</keyword>
<dbReference type="EMBL" id="UGSK01000001">
    <property type="protein sequence ID" value="SUB01189.1"/>
    <property type="molecule type" value="Genomic_DNA"/>
</dbReference>
<evidence type="ECO:0000256" key="1">
    <source>
        <dbReference type="ARBA" id="ARBA00005417"/>
    </source>
</evidence>
<dbReference type="RefSeq" id="WP_019965668.1">
    <property type="nucleotide sequence ID" value="NZ_UGSK01000001.1"/>
</dbReference>
<comment type="function">
    <text evidence="6">Part of the ABC transporter complex HmuTUV involved in hemin import. Responsible for energy coupling to the transport system.</text>
</comment>
<sequence length="267" mass="28227">MNMATLDVKDLTVSLSGGEIVRQVSFEARAGEVTAIAGPNGSGKSTLLKAICGEHRHGGQVHLNGHDLRTVPFPVLARFRAVLPQSSAIAFPLTVTELVRLGGAGTPPVDSRVREALARVGLSGFGGRQYQSLSGGEQQRAQLARVLCQIWEPVGPEGPRWLFLDEPVASLDIHHQLMIMDLAADYARAGGGVVAVMHDLNLTAMYAARVLALKAGQVIACGATAETLTTEVLSEVYSCPLRVGAVPPPGTPFILPHLCHARLHAAE</sequence>
<dbReference type="GO" id="GO:0016887">
    <property type="term" value="F:ATP hydrolysis activity"/>
    <property type="evidence" value="ECO:0007669"/>
    <property type="project" value="InterPro"/>
</dbReference>
<name>A0A378ZWF3_9HYPH</name>
<protein>
    <submittedName>
        <fullName evidence="8">Hemin import ATP-binding protein HmuV</fullName>
        <ecNumber evidence="8">3.6.3.-</ecNumber>
    </submittedName>
</protein>
<dbReference type="PROSITE" id="PS00211">
    <property type="entry name" value="ABC_TRANSPORTER_1"/>
    <property type="match status" value="1"/>
</dbReference>
<keyword evidence="4 8" id="KW-0067">ATP-binding</keyword>
<dbReference type="NCBIfam" id="NF010068">
    <property type="entry name" value="PRK13548.1"/>
    <property type="match status" value="1"/>
</dbReference>
<feature type="domain" description="ABC transporter" evidence="7">
    <location>
        <begin position="6"/>
        <end position="240"/>
    </location>
</feature>
<dbReference type="SUPFAM" id="SSF52540">
    <property type="entry name" value="P-loop containing nucleoside triphosphate hydrolases"/>
    <property type="match status" value="1"/>
</dbReference>
<proteinExistence type="inferred from homology"/>
<accession>A0A378ZWF3</accession>
<dbReference type="PANTHER" id="PTHR42794:SF1">
    <property type="entry name" value="HEMIN IMPORT ATP-BINDING PROTEIN HMUV"/>
    <property type="match status" value="1"/>
</dbReference>
<dbReference type="PROSITE" id="PS50893">
    <property type="entry name" value="ABC_TRANSPORTER_2"/>
    <property type="match status" value="1"/>
</dbReference>
<keyword evidence="2" id="KW-0813">Transport</keyword>
<evidence type="ECO:0000313" key="9">
    <source>
        <dbReference type="Proteomes" id="UP000255000"/>
    </source>
</evidence>
<dbReference type="AlphaFoldDB" id="A0A378ZWF3"/>
<evidence type="ECO:0000313" key="8">
    <source>
        <dbReference type="EMBL" id="SUB01189.1"/>
    </source>
</evidence>
<organism evidence="8 9">
    <name type="scientific">Pannonibacter phragmitetus</name>
    <dbReference type="NCBI Taxonomy" id="121719"/>
    <lineage>
        <taxon>Bacteria</taxon>
        <taxon>Pseudomonadati</taxon>
        <taxon>Pseudomonadota</taxon>
        <taxon>Alphaproteobacteria</taxon>
        <taxon>Hyphomicrobiales</taxon>
        <taxon>Stappiaceae</taxon>
        <taxon>Pannonibacter</taxon>
    </lineage>
</organism>
<dbReference type="Proteomes" id="UP000255000">
    <property type="component" value="Unassembled WGS sequence"/>
</dbReference>
<dbReference type="Gene3D" id="3.40.50.300">
    <property type="entry name" value="P-loop containing nucleotide triphosphate hydrolases"/>
    <property type="match status" value="1"/>
</dbReference>
<dbReference type="EC" id="3.6.3.-" evidence="8"/>
<dbReference type="InterPro" id="IPR003439">
    <property type="entry name" value="ABC_transporter-like_ATP-bd"/>
</dbReference>
<dbReference type="InterPro" id="IPR003593">
    <property type="entry name" value="AAA+_ATPase"/>
</dbReference>
<evidence type="ECO:0000259" key="7">
    <source>
        <dbReference type="PROSITE" id="PS50893"/>
    </source>
</evidence>
<dbReference type="Pfam" id="PF00005">
    <property type="entry name" value="ABC_tran"/>
    <property type="match status" value="1"/>
</dbReference>